<dbReference type="Gene3D" id="2.40.128.110">
    <property type="entry name" value="Lipid/polyisoprenoid-binding, YceI-like"/>
    <property type="match status" value="1"/>
</dbReference>
<gene>
    <name evidence="2" type="ORF">MGWOODY_Hyp1963</name>
</gene>
<proteinExistence type="predicted"/>
<accession>A0A160TX41</accession>
<feature type="domain" description="Lipid/polyisoprenoid-binding YceI-like" evidence="1">
    <location>
        <begin position="45"/>
        <end position="209"/>
    </location>
</feature>
<reference evidence="2" key="1">
    <citation type="submission" date="2015-10" db="EMBL/GenBank/DDBJ databases">
        <authorList>
            <person name="Gilbert D.G."/>
        </authorList>
    </citation>
    <scope>NUCLEOTIDE SEQUENCE</scope>
</reference>
<dbReference type="InterPro" id="IPR036761">
    <property type="entry name" value="TTHA0802/YceI-like_sf"/>
</dbReference>
<dbReference type="SMART" id="SM00867">
    <property type="entry name" value="YceI"/>
    <property type="match status" value="1"/>
</dbReference>
<evidence type="ECO:0000313" key="2">
    <source>
        <dbReference type="EMBL" id="CUS56170.1"/>
    </source>
</evidence>
<dbReference type="PROSITE" id="PS51257">
    <property type="entry name" value="PROKAR_LIPOPROTEIN"/>
    <property type="match status" value="1"/>
</dbReference>
<dbReference type="PANTHER" id="PTHR34406">
    <property type="entry name" value="PROTEIN YCEI"/>
    <property type="match status" value="1"/>
</dbReference>
<name>A0A160TX41_9ZZZZ</name>
<dbReference type="EMBL" id="CZQD01000019">
    <property type="protein sequence ID" value="CUS56170.1"/>
    <property type="molecule type" value="Genomic_DNA"/>
</dbReference>
<dbReference type="SUPFAM" id="SSF101874">
    <property type="entry name" value="YceI-like"/>
    <property type="match status" value="1"/>
</dbReference>
<dbReference type="InterPro" id="IPR007372">
    <property type="entry name" value="Lipid/polyisoprenoid-bd_YceI"/>
</dbReference>
<protein>
    <submittedName>
        <fullName evidence="2">Protein yceI</fullName>
    </submittedName>
</protein>
<dbReference type="PANTHER" id="PTHR34406:SF1">
    <property type="entry name" value="PROTEIN YCEI"/>
    <property type="match status" value="1"/>
</dbReference>
<sequence length="215" mass="22969">MTSRSFGPACFASVALAGLAACTSVLAPVLKPNVTTDVVKLEGGNWQLDPAHAALTFKIDHLGYSTYIGRFERFDVQLSGAADNPADAKVEGRVDMSSLDIANDEFAETLMGADWFNAANFPEARFQSTRIVMTSETTADVEGILTLHGKNAPVTLAVTFNGAGFDRLRNAQVAGFSATTEIDRTVFGISRFSGLITDMVRVEIEAELLKTPGVT</sequence>
<organism evidence="2">
    <name type="scientific">hydrothermal vent metagenome</name>
    <dbReference type="NCBI Taxonomy" id="652676"/>
    <lineage>
        <taxon>unclassified sequences</taxon>
        <taxon>metagenomes</taxon>
        <taxon>ecological metagenomes</taxon>
    </lineage>
</organism>
<dbReference type="AlphaFoldDB" id="A0A160TX41"/>
<evidence type="ECO:0000259" key="1">
    <source>
        <dbReference type="SMART" id="SM00867"/>
    </source>
</evidence>
<dbReference type="Pfam" id="PF04264">
    <property type="entry name" value="YceI"/>
    <property type="match status" value="1"/>
</dbReference>